<dbReference type="NCBIfam" id="TIGR04312">
    <property type="entry name" value="choice_anch_B"/>
    <property type="match status" value="1"/>
</dbReference>
<dbReference type="PANTHER" id="PTHR38787">
    <property type="entry name" value="REGULATORY P DOMAIN-CONTAINING PROTEIN"/>
    <property type="match status" value="1"/>
</dbReference>
<dbReference type="InterPro" id="IPR013517">
    <property type="entry name" value="FG-GAP"/>
</dbReference>
<dbReference type="Pfam" id="PF14312">
    <property type="entry name" value="FG-GAP_2"/>
    <property type="match status" value="1"/>
</dbReference>
<evidence type="ECO:0000313" key="1">
    <source>
        <dbReference type="EMBL" id="SVA49392.1"/>
    </source>
</evidence>
<sequence>VFGFEYNTQTASWERMGSLVPFDSPQNGQFGSSIAFDGTTIWVGAPGVGSSGAFYLFERDDIGHLVGATKLASSMLADGAGFGGALVIEGDVAAIGATRLAGGSGAAVMFERSGESWAERNSVVSEWKSLDAIAGEDVECEEDVAAGFECSDVDIVSFVPIKDLGGSRGTRVNDIWGWTDPQTDKEYAIIGRTDGTSFVDLSNPSQPVYVGDLPMTPGSQTSIWRDMKVYKDHAYIVADAANQHGIQVFDLTRLRDRSTVPATYESDFIYDGIASAHNIVINEESGFGYAVGSSSGGETCGGGLHMVNLETPSRPEFAGCFADPSTGRSGTGYSHDAQCVMYSGPDEEYQGKEICMGSNETALSIADVTDKANPIGISTATYPNVAYTHQGWLTEDQRYFYLNDEGDEPAGTVAGTRTLVWDVTDLDDPILVNEHIAETTTTDHNLYVRGDTMYQSNYGSGLRILDITDPVNPTEVGFIDTTPYGGGGSWSNYPYFKSGMIIMTSMSEGLFVVKARPRNRLIS</sequence>
<evidence type="ECO:0008006" key="2">
    <source>
        <dbReference type="Google" id="ProtNLM"/>
    </source>
</evidence>
<dbReference type="GO" id="GO:0005576">
    <property type="term" value="C:extracellular region"/>
    <property type="evidence" value="ECO:0007669"/>
    <property type="project" value="TreeGrafter"/>
</dbReference>
<dbReference type="InterPro" id="IPR013211">
    <property type="entry name" value="LVIVD"/>
</dbReference>
<dbReference type="InterPro" id="IPR027589">
    <property type="entry name" value="Choice_anch_B"/>
</dbReference>
<name>A0A381WA97_9ZZZZ</name>
<accession>A0A381WA97</accession>
<organism evidence="1">
    <name type="scientific">marine metagenome</name>
    <dbReference type="NCBI Taxonomy" id="408172"/>
    <lineage>
        <taxon>unclassified sequences</taxon>
        <taxon>metagenomes</taxon>
        <taxon>ecological metagenomes</taxon>
    </lineage>
</organism>
<dbReference type="EMBL" id="UINC01011163">
    <property type="protein sequence ID" value="SVA49392.1"/>
    <property type="molecule type" value="Genomic_DNA"/>
</dbReference>
<protein>
    <recommendedName>
        <fullName evidence="2">Choice-of-anchor B family protein</fullName>
    </recommendedName>
</protein>
<gene>
    <name evidence="1" type="ORF">METZ01_LOCUS102246</name>
</gene>
<proteinExistence type="predicted"/>
<dbReference type="PROSITE" id="PS51470">
    <property type="entry name" value="FG_GAP"/>
    <property type="match status" value="1"/>
</dbReference>
<dbReference type="Pfam" id="PF08309">
    <property type="entry name" value="LVIVD"/>
    <property type="match status" value="2"/>
</dbReference>
<dbReference type="InterPro" id="IPR013519">
    <property type="entry name" value="Int_alpha_beta-p"/>
</dbReference>
<feature type="non-terminal residue" evidence="1">
    <location>
        <position position="1"/>
    </location>
</feature>
<dbReference type="PANTHER" id="PTHR38787:SF3">
    <property type="entry name" value="REGULATORY P DOMAIN-CONTAINING PROTEIN"/>
    <property type="match status" value="1"/>
</dbReference>
<reference evidence="1" key="1">
    <citation type="submission" date="2018-05" db="EMBL/GenBank/DDBJ databases">
        <authorList>
            <person name="Lanie J.A."/>
            <person name="Ng W.-L."/>
            <person name="Kazmierczak K.M."/>
            <person name="Andrzejewski T.M."/>
            <person name="Davidsen T.M."/>
            <person name="Wayne K.J."/>
            <person name="Tettelin H."/>
            <person name="Glass J.I."/>
            <person name="Rusch D."/>
            <person name="Podicherti R."/>
            <person name="Tsui H.-C.T."/>
            <person name="Winkler M.E."/>
        </authorList>
    </citation>
    <scope>NUCLEOTIDE SEQUENCE</scope>
</reference>
<dbReference type="AlphaFoldDB" id="A0A381WA97"/>